<keyword evidence="2" id="KW-0472">Membrane</keyword>
<evidence type="ECO:0000256" key="2">
    <source>
        <dbReference type="SAM" id="Phobius"/>
    </source>
</evidence>
<dbReference type="PANTHER" id="PTHR35792">
    <property type="entry name" value="GENERAL STRESS PROTEIN"/>
    <property type="match status" value="1"/>
</dbReference>
<organism evidence="3 4">
    <name type="scientific">Planococcus massiliensis</name>
    <dbReference type="NCBI Taxonomy" id="1499687"/>
    <lineage>
        <taxon>Bacteria</taxon>
        <taxon>Bacillati</taxon>
        <taxon>Bacillota</taxon>
        <taxon>Bacilli</taxon>
        <taxon>Bacillales</taxon>
        <taxon>Caryophanaceae</taxon>
        <taxon>Planococcus</taxon>
    </lineage>
</organism>
<evidence type="ECO:0000313" key="4">
    <source>
        <dbReference type="Proteomes" id="UP000043699"/>
    </source>
</evidence>
<dbReference type="InterPro" id="IPR052928">
    <property type="entry name" value="Desiccation-related_membrane"/>
</dbReference>
<feature type="region of interest" description="Disordered" evidence="1">
    <location>
        <begin position="1"/>
        <end position="38"/>
    </location>
</feature>
<dbReference type="EMBL" id="CCXS01000001">
    <property type="protein sequence ID" value="CEG23291.1"/>
    <property type="molecule type" value="Genomic_DNA"/>
</dbReference>
<dbReference type="OrthoDB" id="9810874at2"/>
<keyword evidence="4" id="KW-1185">Reference proteome</keyword>
<gene>
    <name evidence="3" type="ORF">BN1080_02242</name>
</gene>
<feature type="compositionally biased region" description="Low complexity" evidence="1">
    <location>
        <begin position="22"/>
        <end position="35"/>
    </location>
</feature>
<feature type="compositionally biased region" description="Basic and acidic residues" evidence="1">
    <location>
        <begin position="184"/>
        <end position="196"/>
    </location>
</feature>
<accession>A0A098EPP5</accession>
<dbReference type="PANTHER" id="PTHR35792:SF1">
    <property type="entry name" value="SLL0268 PROTEIN"/>
    <property type="match status" value="1"/>
</dbReference>
<feature type="transmembrane region" description="Helical" evidence="2">
    <location>
        <begin position="61"/>
        <end position="80"/>
    </location>
</feature>
<dbReference type="STRING" id="1499687.BN1080_02242"/>
<dbReference type="InterPro" id="IPR024623">
    <property type="entry name" value="YtxH"/>
</dbReference>
<feature type="compositionally biased region" description="Polar residues" evidence="1">
    <location>
        <begin position="1"/>
        <end position="17"/>
    </location>
</feature>
<feature type="compositionally biased region" description="Low complexity" evidence="1">
    <location>
        <begin position="197"/>
        <end position="233"/>
    </location>
</feature>
<feature type="region of interest" description="Disordered" evidence="1">
    <location>
        <begin position="131"/>
        <end position="233"/>
    </location>
</feature>
<dbReference type="AlphaFoldDB" id="A0A098EPP5"/>
<evidence type="ECO:0000256" key="1">
    <source>
        <dbReference type="SAM" id="MobiDB-lite"/>
    </source>
</evidence>
<dbReference type="Pfam" id="PF12732">
    <property type="entry name" value="YtxH"/>
    <property type="match status" value="1"/>
</dbReference>
<proteinExistence type="predicted"/>
<name>A0A098EPP5_9BACL</name>
<sequence length="233" mass="25492">MTHNNDNNQRPTYNEPQYNRDYYSQNGQNYQQNDYVPQSYGMTNRYDDLYDYEDESSSKDFIIGALVGGIIGAATALFLAPKSGKELRSDLNTHATTLKEKTATYTDTAKGKSGGLTQQVKDQSSKVVDKVKNLKGGQSPMDDGTASSEGEESIEMLDTVQNSVDKAESSGKEAFTSTANALREAVEEVKEEKKSESSNSNSSSNKPNNNSTNKNNNSNSNNSSNKNNNKSSN</sequence>
<evidence type="ECO:0000313" key="3">
    <source>
        <dbReference type="EMBL" id="CEG23291.1"/>
    </source>
</evidence>
<keyword evidence="2" id="KW-1133">Transmembrane helix</keyword>
<keyword evidence="2" id="KW-0812">Transmembrane</keyword>
<dbReference type="Proteomes" id="UP000043699">
    <property type="component" value="Unassembled WGS sequence"/>
</dbReference>
<protein>
    <submittedName>
        <fullName evidence="3">YtxH-like protein</fullName>
    </submittedName>
</protein>
<dbReference type="RefSeq" id="WP_052652063.1">
    <property type="nucleotide sequence ID" value="NZ_CCXS01000001.1"/>
</dbReference>
<reference evidence="3 4" key="1">
    <citation type="submission" date="2014-09" db="EMBL/GenBank/DDBJ databases">
        <authorList>
            <person name="Urmite Genomes Urmite Genomes"/>
        </authorList>
    </citation>
    <scope>NUCLEOTIDE SEQUENCE [LARGE SCALE GENOMIC DNA]</scope>
    <source>
        <strain evidence="3 4">ES2</strain>
    </source>
</reference>